<keyword evidence="3" id="KW-0574">Periplasm</keyword>
<gene>
    <name evidence="7" type="ORF">GLW05_04765</name>
</gene>
<evidence type="ECO:0000256" key="4">
    <source>
        <dbReference type="ARBA" id="ARBA00023239"/>
    </source>
</evidence>
<dbReference type="Gene3D" id="1.50.10.100">
    <property type="entry name" value="Chondroitin AC/alginate lyase"/>
    <property type="match status" value="1"/>
</dbReference>
<dbReference type="Proteomes" id="UP000468638">
    <property type="component" value="Unassembled WGS sequence"/>
</dbReference>
<dbReference type="RefSeq" id="WP_160909296.1">
    <property type="nucleotide sequence ID" value="NZ_WMEQ01000002.1"/>
</dbReference>
<dbReference type="PANTHER" id="PTHR39210">
    <property type="entry name" value="HEPARIN-SULFATE LYASE"/>
    <property type="match status" value="1"/>
</dbReference>
<evidence type="ECO:0000313" key="7">
    <source>
        <dbReference type="EMBL" id="MYL32906.1"/>
    </source>
</evidence>
<sequence>MNSGVKEPSFFYSEASKDYIKDMTTQYWENEVNEVIHRADLACDNTFIFTHRWDMERCETPISFSDSIDWTYQYKGDFEWTVNLNRARFMAELGQSYWLTDDEKYVSAYIRLMNDWLAQNPLTENEVHESKDRKYNVKDTWRKLDSGIRITNWIKGYYCVKSSEQWGPTEEETFQHALSLHGMYLHIAYLPHDQQSNWGFLETNGLFQIAMLFPHLENTEKWLEAAVTRLEGMCKLQVFEDGMHNEQSPMYHHEVLHCLFECVLLAKKNDYSLPCTLERSLHRLFTASLAFVKPNGHQPMISDSDHTDIRDVLTRGSVLFENGEFKHQAYSVLDFEGIWYFGKEGFSLYERLNPVEPSFCSTHFDQAGYSIMRSSWKSDAQYVLFDGGHMDIIRAHGHDDFLHFDLCSNGADFLIDTGRYTYMENEDRRYFKESTQHNTISVDDQTISTYVDSWTWENIAQPVDRYWKSTDLVDYVQSGHNGYLRLESPVEVKRQLMFIKPYYWILVDTCSSHDTHEYKQHFHFSEDNDVRVEDDGKIHSKAKNGAELTMISLHSGIVSTESCWTSRDYNHKNKSTKVTCSQEGKGLVKFVSAIVPDSTMEKTPFTLKEIDVFDTKNQLFSKQAVTAVEVTRGINQELLLFSHAGPNSFQFSGCHMAGEILFSRKSPTAYEDIIKV</sequence>
<dbReference type="Pfam" id="PF16889">
    <property type="entry name" value="Hepar_II_III_N"/>
    <property type="match status" value="1"/>
</dbReference>
<comment type="caution">
    <text evidence="7">The sequence shown here is derived from an EMBL/GenBank/DDBJ whole genome shotgun (WGS) entry which is preliminary data.</text>
</comment>
<name>A0A6I4ZVX9_9BACI</name>
<keyword evidence="4" id="KW-0456">Lyase</keyword>
<dbReference type="InterPro" id="IPR012480">
    <property type="entry name" value="Hepar_II_III_C"/>
</dbReference>
<feature type="domain" description="Heparin-sulfate lyase N-terminal" evidence="6">
    <location>
        <begin position="29"/>
        <end position="309"/>
    </location>
</feature>
<accession>A0A6I4ZVX9</accession>
<comment type="subcellular location">
    <subcellularLocation>
        <location evidence="1">Periplasm</location>
    </subcellularLocation>
</comment>
<dbReference type="AlphaFoldDB" id="A0A6I4ZVX9"/>
<dbReference type="Pfam" id="PF07940">
    <property type="entry name" value="Hepar_II_III_C"/>
    <property type="match status" value="1"/>
</dbReference>
<dbReference type="GO" id="GO:0042597">
    <property type="term" value="C:periplasmic space"/>
    <property type="evidence" value="ECO:0007669"/>
    <property type="project" value="UniProtKB-SubCell"/>
</dbReference>
<dbReference type="PANTHER" id="PTHR39210:SF1">
    <property type="entry name" value="HEPARIN-SULFATE LYASE"/>
    <property type="match status" value="1"/>
</dbReference>
<dbReference type="Gene3D" id="2.70.98.70">
    <property type="match status" value="1"/>
</dbReference>
<keyword evidence="2" id="KW-0732">Signal</keyword>
<protein>
    <submittedName>
        <fullName evidence="7">Heparinase</fullName>
    </submittedName>
</protein>
<evidence type="ECO:0000259" key="6">
    <source>
        <dbReference type="Pfam" id="PF16889"/>
    </source>
</evidence>
<evidence type="ECO:0000313" key="8">
    <source>
        <dbReference type="Proteomes" id="UP000468638"/>
    </source>
</evidence>
<dbReference type="GO" id="GO:0016829">
    <property type="term" value="F:lyase activity"/>
    <property type="evidence" value="ECO:0007669"/>
    <property type="project" value="UniProtKB-KW"/>
</dbReference>
<organism evidence="7 8">
    <name type="scientific">Pontibacillus yanchengensis</name>
    <dbReference type="NCBI Taxonomy" id="462910"/>
    <lineage>
        <taxon>Bacteria</taxon>
        <taxon>Bacillati</taxon>
        <taxon>Bacillota</taxon>
        <taxon>Bacilli</taxon>
        <taxon>Bacillales</taxon>
        <taxon>Bacillaceae</taxon>
        <taxon>Pontibacillus</taxon>
    </lineage>
</organism>
<evidence type="ECO:0000259" key="5">
    <source>
        <dbReference type="Pfam" id="PF07940"/>
    </source>
</evidence>
<evidence type="ECO:0000256" key="3">
    <source>
        <dbReference type="ARBA" id="ARBA00022764"/>
    </source>
</evidence>
<dbReference type="SUPFAM" id="SSF48230">
    <property type="entry name" value="Chondroitin AC/alginate lyase"/>
    <property type="match status" value="1"/>
</dbReference>
<evidence type="ECO:0000256" key="1">
    <source>
        <dbReference type="ARBA" id="ARBA00004418"/>
    </source>
</evidence>
<dbReference type="InterPro" id="IPR031680">
    <property type="entry name" value="Hepar_II_III_N"/>
</dbReference>
<evidence type="ECO:0000256" key="2">
    <source>
        <dbReference type="ARBA" id="ARBA00022729"/>
    </source>
</evidence>
<dbReference type="EMBL" id="WMEQ01000002">
    <property type="protein sequence ID" value="MYL32906.1"/>
    <property type="molecule type" value="Genomic_DNA"/>
</dbReference>
<dbReference type="InterPro" id="IPR008929">
    <property type="entry name" value="Chondroitin_lyas"/>
</dbReference>
<proteinExistence type="predicted"/>
<dbReference type="OrthoDB" id="7335480at2"/>
<feature type="domain" description="Heparinase II/III-like C-terminal" evidence="5">
    <location>
        <begin position="359"/>
        <end position="584"/>
    </location>
</feature>
<reference evidence="7 8" key="1">
    <citation type="submission" date="2019-11" db="EMBL/GenBank/DDBJ databases">
        <title>Genome sequences of 17 halophilic strains isolated from different environments.</title>
        <authorList>
            <person name="Furrow R.E."/>
        </authorList>
    </citation>
    <scope>NUCLEOTIDE SEQUENCE [LARGE SCALE GENOMIC DNA]</scope>
    <source>
        <strain evidence="7 8">22514_16_FS</strain>
    </source>
</reference>